<organism evidence="1 2">
    <name type="scientific">Syphacia muris</name>
    <dbReference type="NCBI Taxonomy" id="451379"/>
    <lineage>
        <taxon>Eukaryota</taxon>
        <taxon>Metazoa</taxon>
        <taxon>Ecdysozoa</taxon>
        <taxon>Nematoda</taxon>
        <taxon>Chromadorea</taxon>
        <taxon>Rhabditida</taxon>
        <taxon>Spirurina</taxon>
        <taxon>Oxyuridomorpha</taxon>
        <taxon>Oxyuroidea</taxon>
        <taxon>Oxyuridae</taxon>
        <taxon>Syphacia</taxon>
    </lineage>
</organism>
<dbReference type="AlphaFoldDB" id="A0A0N5AC66"/>
<accession>A0A0N5AC66</accession>
<protein>
    <submittedName>
        <fullName evidence="2">ANK_REP_REGION domain-containing protein</fullName>
    </submittedName>
</protein>
<dbReference type="Proteomes" id="UP000046393">
    <property type="component" value="Unplaced"/>
</dbReference>
<sequence length="308" mass="35365">MIPSLKVICAKRLATFSDNDNDELQVKRLLPNSLKRTIINLRNDFKSYALVFARFWNINFSNIIVNDSFCIDWRLTAINCLASVHIAVNWTAHLLSQFRKILAPFVVRDRRTEGFETPSISCKTAFKFAAANGLQEAYIFLWQLLDESSRAEILRNEDGEIAQVAALEITGSEYSVNYAWTLAVHAGWPLVLQSYHKKFHVEIVTFLFLLKLKKYRLLEVVFEEQLNIDSDHSAKLENEISTSSWLHLLLEIPECHRQQINVIAEQLLPKLDRHQLGSSLKSFCGPNWTAAMDLQMLVEKSLNTKLVV</sequence>
<reference evidence="2" key="1">
    <citation type="submission" date="2017-02" db="UniProtKB">
        <authorList>
            <consortium name="WormBaseParasite"/>
        </authorList>
    </citation>
    <scope>IDENTIFICATION</scope>
</reference>
<keyword evidence="1" id="KW-1185">Reference proteome</keyword>
<dbReference type="WBParaSite" id="SMUV_0000174201-mRNA-1">
    <property type="protein sequence ID" value="SMUV_0000174201-mRNA-1"/>
    <property type="gene ID" value="SMUV_0000174201"/>
</dbReference>
<proteinExistence type="predicted"/>
<evidence type="ECO:0000313" key="1">
    <source>
        <dbReference type="Proteomes" id="UP000046393"/>
    </source>
</evidence>
<evidence type="ECO:0000313" key="2">
    <source>
        <dbReference type="WBParaSite" id="SMUV_0000174201-mRNA-1"/>
    </source>
</evidence>
<name>A0A0N5AC66_9BILA</name>